<dbReference type="PROSITE" id="PS50103">
    <property type="entry name" value="ZF_C3H1"/>
    <property type="match status" value="1"/>
</dbReference>
<feature type="region of interest" description="Disordered" evidence="8">
    <location>
        <begin position="721"/>
        <end position="747"/>
    </location>
</feature>
<keyword evidence="7" id="KW-0863">Zinc-finger</keyword>
<feature type="compositionally biased region" description="Polar residues" evidence="8">
    <location>
        <begin position="394"/>
        <end position="406"/>
    </location>
</feature>
<dbReference type="Pfam" id="PF15870">
    <property type="entry name" value="EloA-BP1"/>
    <property type="match status" value="1"/>
</dbReference>
<feature type="region of interest" description="Disordered" evidence="8">
    <location>
        <begin position="48"/>
        <end position="75"/>
    </location>
</feature>
<feature type="compositionally biased region" description="Basic and acidic residues" evidence="8">
    <location>
        <begin position="540"/>
        <end position="550"/>
    </location>
</feature>
<keyword evidence="3" id="KW-0540">Nuclease</keyword>
<feature type="region of interest" description="Disordered" evidence="8">
    <location>
        <begin position="786"/>
        <end position="818"/>
    </location>
</feature>
<dbReference type="InterPro" id="IPR034922">
    <property type="entry name" value="REX1-like_exo"/>
</dbReference>
<proteinExistence type="inferred from homology"/>
<feature type="compositionally biased region" description="Basic and acidic residues" evidence="8">
    <location>
        <begin position="453"/>
        <end position="479"/>
    </location>
</feature>
<keyword evidence="4" id="KW-0378">Hydrolase</keyword>
<dbReference type="FunFam" id="3.30.420.10:FF:000019">
    <property type="entry name" value="RNA exonuclease NEF-sp"/>
    <property type="match status" value="1"/>
</dbReference>
<dbReference type="CDD" id="cd06145">
    <property type="entry name" value="REX1_like"/>
    <property type="match status" value="1"/>
</dbReference>
<protein>
    <submittedName>
        <fullName evidence="10">RNA exonuclease 1-like protein</fullName>
    </submittedName>
</protein>
<accession>A0A067QSS5</accession>
<dbReference type="InParanoid" id="A0A067QSS5"/>
<dbReference type="OrthoDB" id="16516at2759"/>
<dbReference type="GO" id="GO:0005634">
    <property type="term" value="C:nucleus"/>
    <property type="evidence" value="ECO:0007669"/>
    <property type="project" value="UniProtKB-SubCell"/>
</dbReference>
<feature type="zinc finger region" description="C3H1-type" evidence="7">
    <location>
        <begin position="19"/>
        <end position="45"/>
    </location>
</feature>
<dbReference type="OMA" id="NIRMQYY"/>
<dbReference type="InterPro" id="IPR036397">
    <property type="entry name" value="RNaseH_sf"/>
</dbReference>
<dbReference type="eggNOG" id="KOG2248">
    <property type="taxonomic scope" value="Eukaryota"/>
</dbReference>
<keyword evidence="7" id="KW-0479">Metal-binding</keyword>
<dbReference type="GO" id="GO:0004527">
    <property type="term" value="F:exonuclease activity"/>
    <property type="evidence" value="ECO:0007669"/>
    <property type="project" value="UniProtKB-KW"/>
</dbReference>
<feature type="compositionally biased region" description="Basic residues" evidence="8">
    <location>
        <begin position="523"/>
        <end position="539"/>
    </location>
</feature>
<feature type="region of interest" description="Disordered" evidence="8">
    <location>
        <begin position="897"/>
        <end position="917"/>
    </location>
</feature>
<feature type="compositionally biased region" description="Low complexity" evidence="8">
    <location>
        <begin position="903"/>
        <end position="917"/>
    </location>
</feature>
<dbReference type="Proteomes" id="UP000027135">
    <property type="component" value="Unassembled WGS sequence"/>
</dbReference>
<feature type="region of interest" description="Disordered" evidence="8">
    <location>
        <begin position="170"/>
        <end position="210"/>
    </location>
</feature>
<comment type="subcellular location">
    <subcellularLocation>
        <location evidence="1">Nucleus</location>
    </subcellularLocation>
</comment>
<dbReference type="InterPro" id="IPR031736">
    <property type="entry name" value="REXO1-like_dom"/>
</dbReference>
<feature type="compositionally biased region" description="Low complexity" evidence="8">
    <location>
        <begin position="52"/>
        <end position="65"/>
    </location>
</feature>
<dbReference type="InterPro" id="IPR013520">
    <property type="entry name" value="Ribonucl_H"/>
</dbReference>
<keyword evidence="7" id="KW-0862">Zinc</keyword>
<organism evidence="10 11">
    <name type="scientific">Zootermopsis nevadensis</name>
    <name type="common">Dampwood termite</name>
    <dbReference type="NCBI Taxonomy" id="136037"/>
    <lineage>
        <taxon>Eukaryota</taxon>
        <taxon>Metazoa</taxon>
        <taxon>Ecdysozoa</taxon>
        <taxon>Arthropoda</taxon>
        <taxon>Hexapoda</taxon>
        <taxon>Insecta</taxon>
        <taxon>Pterygota</taxon>
        <taxon>Neoptera</taxon>
        <taxon>Polyneoptera</taxon>
        <taxon>Dictyoptera</taxon>
        <taxon>Blattodea</taxon>
        <taxon>Blattoidea</taxon>
        <taxon>Termitoidae</taxon>
        <taxon>Termopsidae</taxon>
        <taxon>Zootermopsis</taxon>
    </lineage>
</organism>
<evidence type="ECO:0000259" key="9">
    <source>
        <dbReference type="PROSITE" id="PS50103"/>
    </source>
</evidence>
<evidence type="ECO:0000256" key="1">
    <source>
        <dbReference type="ARBA" id="ARBA00004123"/>
    </source>
</evidence>
<comment type="similarity">
    <text evidence="2">Belongs to the REXO1/REXO3 family.</text>
</comment>
<dbReference type="FunCoup" id="A0A067QSS5">
    <property type="interactions" value="1151"/>
</dbReference>
<evidence type="ECO:0000313" key="10">
    <source>
        <dbReference type="EMBL" id="KDR08483.1"/>
    </source>
</evidence>
<keyword evidence="11" id="KW-1185">Reference proteome</keyword>
<dbReference type="InterPro" id="IPR000571">
    <property type="entry name" value="Znf_CCCH"/>
</dbReference>
<dbReference type="GO" id="GO:0003676">
    <property type="term" value="F:nucleic acid binding"/>
    <property type="evidence" value="ECO:0007669"/>
    <property type="project" value="InterPro"/>
</dbReference>
<dbReference type="SMART" id="SM00479">
    <property type="entry name" value="EXOIII"/>
    <property type="match status" value="1"/>
</dbReference>
<evidence type="ECO:0000256" key="4">
    <source>
        <dbReference type="ARBA" id="ARBA00022801"/>
    </source>
</evidence>
<feature type="compositionally biased region" description="Low complexity" evidence="8">
    <location>
        <begin position="575"/>
        <end position="589"/>
    </location>
</feature>
<feature type="region of interest" description="Disordered" evidence="8">
    <location>
        <begin position="387"/>
        <end position="611"/>
    </location>
</feature>
<feature type="domain" description="C3H1-type" evidence="9">
    <location>
        <begin position="19"/>
        <end position="45"/>
    </location>
</feature>
<feature type="compositionally biased region" description="Polar residues" evidence="8">
    <location>
        <begin position="786"/>
        <end position="805"/>
    </location>
</feature>
<evidence type="ECO:0000256" key="8">
    <source>
        <dbReference type="SAM" id="MobiDB-lite"/>
    </source>
</evidence>
<feature type="compositionally biased region" description="Basic and acidic residues" evidence="8">
    <location>
        <begin position="487"/>
        <end position="517"/>
    </location>
</feature>
<dbReference type="InterPro" id="IPR012337">
    <property type="entry name" value="RNaseH-like_sf"/>
</dbReference>
<sequence>MRDCFDVIFIATMLPSTGYFKTINCPFYDSGLCERPYCHFRHVKRDSTDAPSSSMCQSNANSSAQEGGCASTGGPADSEILQRLVSEAVKKVLQHPEMLAGTMSSGSESSIPQALVSQVVEELKPSSSQIGADVPTSEPLAPRLHKAYLPPAGIPSYKPTPISELKKRHIPVPYTPSPAPRGASKVQVKRLSSSDDNPRQKRVKPNIKDSQIVEQEYNPEIDVSVKNVMYNPLSLKYSPPHNGWTDSNQPLSYIPSSIDTLPKCSNDYIPAPVGSSVLMPQYCPTEKSVSISEPDYIPVGSETNTSQVLYKPTVKTRLQSDIVEVDLSTELDLLDEILNENSSESREGNSLKAEEVCTVMHSVVNSDEPNLNFESTKSEIDINVKNYSKDASNKSDQSQKMGTQTRVRSHSSSSSKKEDRSERNKSKSKRHSSEKMKEQKHKKHDYKHSSSSRSEHRKSDSKSERQDRIKKRDTGSDSKSHKHHKVKELGTKEKRAHNSEKQSEKHSSSKILVEGKCHSGSSRLKHKDHHHHRHHHYKSKNTEKNHENSKSHNKKYKTATLITRKLTNEPFAEDSGINAGNSSSPGAGSQEQYISGSDSDSRDADTVSSVALPDDSAAVTVYASESDEDTIAQECYRIFKEYEPQQSQRTVSKKTMKVEEPLKEEEVPVRKRIAHEAARKYPPQVAAPVKHHVNPMHIMSMRIAKMQELQERRLTDNAGTSLSAVGLGSTSNTSPSAGSNVGSGSSSGALRRVRIAHVPNVSHLLNAKMRMQAAFEKRRSYMESVSTSKSALPQAENTESHTVVQTAPKGGHRVAHRPSTTVLSQPKIVGELGGKIPANVRQSYLNHLVAEYLKLYPDSSDAHSKAMEEEAIIYSRSNTRSVYSSHMSNKINRLRKEAAAEVSTSQPSTSASSQSRVFSHSSVLTGHSGTKGTWSIKKQGSKSSTEPLYFLLKPYLLTEEMLCSNGFPRPHPEEKGVAVMHLPPGTAKKMPLSPNRKRVLRMCSRCNQGYSVNRNGLQVKDEQCVYHWGRMFQTRVLGGWERRYTCCSGDGEGGGCTVTQCHVCDGFDPDDMRGYVKTLPRHEEPADGDHGVYALDCEMSYTTVGLELTRVTVIDRDLATVYESLVKPENPIIDYNTRFSGITEEDMIGVQTSIYDVQATLLSFIHEKTILIGHSLDSDFKALKMIHSTVVDTSIVFPHKMGPPKKRALKTLCREHLSKIIQENEGGHDSSEDAKACMELMLWKVKDA</sequence>
<dbReference type="AlphaFoldDB" id="A0A067QSS5"/>
<dbReference type="GO" id="GO:0008270">
    <property type="term" value="F:zinc ion binding"/>
    <property type="evidence" value="ECO:0007669"/>
    <property type="project" value="UniProtKB-KW"/>
</dbReference>
<feature type="compositionally biased region" description="Low complexity" evidence="8">
    <location>
        <begin position="734"/>
        <end position="747"/>
    </location>
</feature>
<dbReference type="Gene3D" id="3.30.420.10">
    <property type="entry name" value="Ribonuclease H-like superfamily/Ribonuclease H"/>
    <property type="match status" value="1"/>
</dbReference>
<keyword evidence="5 10" id="KW-0269">Exonuclease</keyword>
<feature type="compositionally biased region" description="Basic and acidic residues" evidence="8">
    <location>
        <begin position="415"/>
        <end position="437"/>
    </location>
</feature>
<gene>
    <name evidence="10" type="ORF">L798_01240</name>
</gene>
<evidence type="ECO:0000256" key="5">
    <source>
        <dbReference type="ARBA" id="ARBA00022839"/>
    </source>
</evidence>
<name>A0A067QSS5_ZOONE</name>
<dbReference type="EMBL" id="KK853326">
    <property type="protein sequence ID" value="KDR08483.1"/>
    <property type="molecule type" value="Genomic_DNA"/>
</dbReference>
<dbReference type="InterPro" id="IPR047021">
    <property type="entry name" value="REXO1/3/4-like"/>
</dbReference>
<evidence type="ECO:0000313" key="11">
    <source>
        <dbReference type="Proteomes" id="UP000027135"/>
    </source>
</evidence>
<dbReference type="SUPFAM" id="SSF53098">
    <property type="entry name" value="Ribonuclease H-like"/>
    <property type="match status" value="1"/>
</dbReference>
<evidence type="ECO:0000256" key="2">
    <source>
        <dbReference type="ARBA" id="ARBA00006357"/>
    </source>
</evidence>
<evidence type="ECO:0000256" key="7">
    <source>
        <dbReference type="PROSITE-ProRule" id="PRU00723"/>
    </source>
</evidence>
<evidence type="ECO:0000256" key="6">
    <source>
        <dbReference type="ARBA" id="ARBA00023242"/>
    </source>
</evidence>
<reference evidence="10 11" key="1">
    <citation type="journal article" date="2014" name="Nat. Commun.">
        <title>Molecular traces of alternative social organization in a termite genome.</title>
        <authorList>
            <person name="Terrapon N."/>
            <person name="Li C."/>
            <person name="Robertson H.M."/>
            <person name="Ji L."/>
            <person name="Meng X."/>
            <person name="Booth W."/>
            <person name="Chen Z."/>
            <person name="Childers C.P."/>
            <person name="Glastad K.M."/>
            <person name="Gokhale K."/>
            <person name="Gowin J."/>
            <person name="Gronenberg W."/>
            <person name="Hermansen R.A."/>
            <person name="Hu H."/>
            <person name="Hunt B.G."/>
            <person name="Huylmans A.K."/>
            <person name="Khalil S.M."/>
            <person name="Mitchell R.D."/>
            <person name="Munoz-Torres M.C."/>
            <person name="Mustard J.A."/>
            <person name="Pan H."/>
            <person name="Reese J.T."/>
            <person name="Scharf M.E."/>
            <person name="Sun F."/>
            <person name="Vogel H."/>
            <person name="Xiao J."/>
            <person name="Yang W."/>
            <person name="Yang Z."/>
            <person name="Yang Z."/>
            <person name="Zhou J."/>
            <person name="Zhu J."/>
            <person name="Brent C.S."/>
            <person name="Elsik C.G."/>
            <person name="Goodisman M.A."/>
            <person name="Liberles D.A."/>
            <person name="Roe R.M."/>
            <person name="Vargo E.L."/>
            <person name="Vilcinskas A."/>
            <person name="Wang J."/>
            <person name="Bornberg-Bauer E."/>
            <person name="Korb J."/>
            <person name="Zhang G."/>
            <person name="Liebig J."/>
        </authorList>
    </citation>
    <scope>NUCLEOTIDE SEQUENCE [LARGE SCALE GENOMIC DNA]</scope>
    <source>
        <tissue evidence="10">Whole organism</tissue>
    </source>
</reference>
<dbReference type="PANTHER" id="PTHR12801">
    <property type="entry name" value="RNA EXONUCLEASE REXO1 / RECO3 FAMILY MEMBER-RELATED"/>
    <property type="match status" value="1"/>
</dbReference>
<evidence type="ECO:0000256" key="3">
    <source>
        <dbReference type="ARBA" id="ARBA00022722"/>
    </source>
</evidence>
<feature type="compositionally biased region" description="Polar residues" evidence="8">
    <location>
        <begin position="721"/>
        <end position="733"/>
    </location>
</feature>
<dbReference type="PANTHER" id="PTHR12801:SF115">
    <property type="entry name" value="FI18136P1-RELATED"/>
    <property type="match status" value="1"/>
</dbReference>
<keyword evidence="6" id="KW-0539">Nucleus</keyword>
<dbReference type="STRING" id="136037.A0A067QSS5"/>